<dbReference type="InterPro" id="IPR015797">
    <property type="entry name" value="NUDIX_hydrolase-like_dom_sf"/>
</dbReference>
<dbReference type="Proteomes" id="UP000243342">
    <property type="component" value="Unassembled WGS sequence"/>
</dbReference>
<dbReference type="SUPFAM" id="SSF55811">
    <property type="entry name" value="Nudix"/>
    <property type="match status" value="1"/>
</dbReference>
<comment type="similarity">
    <text evidence="2 5">Belongs to the Nudix hydrolase family.</text>
</comment>
<comment type="cofactor">
    <cofactor evidence="1">
        <name>Mg(2+)</name>
        <dbReference type="ChEBI" id="CHEBI:18420"/>
    </cofactor>
</comment>
<dbReference type="PANTHER" id="PTHR43046">
    <property type="entry name" value="GDP-MANNOSE MANNOSYL HYDROLASE"/>
    <property type="match status" value="1"/>
</dbReference>
<dbReference type="Gene3D" id="3.90.79.10">
    <property type="entry name" value="Nucleoside Triphosphate Pyrophosphohydrolase"/>
    <property type="match status" value="1"/>
</dbReference>
<dbReference type="OrthoDB" id="9804442at2"/>
<proteinExistence type="inferred from homology"/>
<dbReference type="InterPro" id="IPR000086">
    <property type="entry name" value="NUDIX_hydrolase_dom"/>
</dbReference>
<keyword evidence="4" id="KW-0460">Magnesium</keyword>
<dbReference type="PROSITE" id="PS51462">
    <property type="entry name" value="NUDIX"/>
    <property type="match status" value="1"/>
</dbReference>
<evidence type="ECO:0000256" key="2">
    <source>
        <dbReference type="ARBA" id="ARBA00005582"/>
    </source>
</evidence>
<dbReference type="PANTHER" id="PTHR43046:SF12">
    <property type="entry name" value="GDP-MANNOSE MANNOSYL HYDROLASE"/>
    <property type="match status" value="1"/>
</dbReference>
<evidence type="ECO:0000259" key="6">
    <source>
        <dbReference type="PROSITE" id="PS51462"/>
    </source>
</evidence>
<gene>
    <name evidence="7" type="ORF">BIV57_14865</name>
</gene>
<sequence>MTEQPRPAETGPPVVDRTTARVLLLDPADRVLMLHGHEPDDPSDTWWFTPGGGVEPGETLEQCALRELAEETGIADVELGPVVWRRRSDFLFAGCRYRSDEWFHLARTAVPGERAGADTRGWTDLERHSLRGLRWWTAEELAEAEAGGEVVHPAGMGGLLARLLADGPGAEPLRLDDQIE</sequence>
<dbReference type="InterPro" id="IPR020084">
    <property type="entry name" value="NUDIX_hydrolase_CS"/>
</dbReference>
<dbReference type="InterPro" id="IPR020476">
    <property type="entry name" value="Nudix_hydrolase"/>
</dbReference>
<keyword evidence="3 5" id="KW-0378">Hydrolase</keyword>
<accession>A0A1J7BDS6</accession>
<dbReference type="AlphaFoldDB" id="A0A1J7BDS6"/>
<reference evidence="7 8" key="1">
    <citation type="submission" date="2016-10" db="EMBL/GenBank/DDBJ databases">
        <title>Genome sequence of Streptomyces gilvigriseus MUSC 26.</title>
        <authorList>
            <person name="Lee L.-H."/>
            <person name="Ser H.-L."/>
        </authorList>
    </citation>
    <scope>NUCLEOTIDE SEQUENCE [LARGE SCALE GENOMIC DNA]</scope>
    <source>
        <strain evidence="7 8">MUSC 26</strain>
    </source>
</reference>
<evidence type="ECO:0000256" key="1">
    <source>
        <dbReference type="ARBA" id="ARBA00001946"/>
    </source>
</evidence>
<evidence type="ECO:0000313" key="7">
    <source>
        <dbReference type="EMBL" id="OIV36733.1"/>
    </source>
</evidence>
<evidence type="ECO:0000313" key="8">
    <source>
        <dbReference type="Proteomes" id="UP000243342"/>
    </source>
</evidence>
<dbReference type="STRING" id="1428644.BIV57_14865"/>
<dbReference type="GO" id="GO:0016787">
    <property type="term" value="F:hydrolase activity"/>
    <property type="evidence" value="ECO:0007669"/>
    <property type="project" value="UniProtKB-KW"/>
</dbReference>
<evidence type="ECO:0000256" key="5">
    <source>
        <dbReference type="RuleBase" id="RU003476"/>
    </source>
</evidence>
<dbReference type="PROSITE" id="PS00893">
    <property type="entry name" value="NUDIX_BOX"/>
    <property type="match status" value="1"/>
</dbReference>
<evidence type="ECO:0000256" key="3">
    <source>
        <dbReference type="ARBA" id="ARBA00022801"/>
    </source>
</evidence>
<protein>
    <submittedName>
        <fullName evidence="7">DNA mismatch repair protein MutT</fullName>
    </submittedName>
</protein>
<evidence type="ECO:0000256" key="4">
    <source>
        <dbReference type="ARBA" id="ARBA00022842"/>
    </source>
</evidence>
<name>A0A1J7BDS6_9ACTN</name>
<dbReference type="EMBL" id="MLCF01000080">
    <property type="protein sequence ID" value="OIV36733.1"/>
    <property type="molecule type" value="Genomic_DNA"/>
</dbReference>
<dbReference type="RefSeq" id="WP_071657338.1">
    <property type="nucleotide sequence ID" value="NZ_MLCF01000080.1"/>
</dbReference>
<organism evidence="7 8">
    <name type="scientific">Mangrovactinospora gilvigrisea</name>
    <dbReference type="NCBI Taxonomy" id="1428644"/>
    <lineage>
        <taxon>Bacteria</taxon>
        <taxon>Bacillati</taxon>
        <taxon>Actinomycetota</taxon>
        <taxon>Actinomycetes</taxon>
        <taxon>Kitasatosporales</taxon>
        <taxon>Streptomycetaceae</taxon>
        <taxon>Mangrovactinospora</taxon>
    </lineage>
</organism>
<keyword evidence="8" id="KW-1185">Reference proteome</keyword>
<dbReference type="Pfam" id="PF00293">
    <property type="entry name" value="NUDIX"/>
    <property type="match status" value="1"/>
</dbReference>
<dbReference type="CDD" id="cd04685">
    <property type="entry name" value="NUDIX_Hydrolase"/>
    <property type="match status" value="1"/>
</dbReference>
<comment type="caution">
    <text evidence="7">The sequence shown here is derived from an EMBL/GenBank/DDBJ whole genome shotgun (WGS) entry which is preliminary data.</text>
</comment>
<feature type="domain" description="Nudix hydrolase" evidence="6">
    <location>
        <begin position="15"/>
        <end position="158"/>
    </location>
</feature>
<dbReference type="PRINTS" id="PR00502">
    <property type="entry name" value="NUDIXFAMILY"/>
</dbReference>